<sequence>MQREKNMVKILMFFCIMILFLSIFIVATDIEEDFLKCDTYSDCPSQMCYSFLNFIVKCINNRCDCVREKDLGP</sequence>
<gene>
    <name evidence="1" type="ORF">MILVUS5_LOCUS36744</name>
</gene>
<dbReference type="Proteomes" id="UP001177021">
    <property type="component" value="Unassembled WGS sequence"/>
</dbReference>
<comment type="caution">
    <text evidence="1">The sequence shown here is derived from an EMBL/GenBank/DDBJ whole genome shotgun (WGS) entry which is preliminary data.</text>
</comment>
<dbReference type="EMBL" id="CASHSV030000716">
    <property type="protein sequence ID" value="CAJ2673238.1"/>
    <property type="molecule type" value="Genomic_DNA"/>
</dbReference>
<proteinExistence type="predicted"/>
<organism evidence="1 2">
    <name type="scientific">Trifolium pratense</name>
    <name type="common">Red clover</name>
    <dbReference type="NCBI Taxonomy" id="57577"/>
    <lineage>
        <taxon>Eukaryota</taxon>
        <taxon>Viridiplantae</taxon>
        <taxon>Streptophyta</taxon>
        <taxon>Embryophyta</taxon>
        <taxon>Tracheophyta</taxon>
        <taxon>Spermatophyta</taxon>
        <taxon>Magnoliopsida</taxon>
        <taxon>eudicotyledons</taxon>
        <taxon>Gunneridae</taxon>
        <taxon>Pentapetalae</taxon>
        <taxon>rosids</taxon>
        <taxon>fabids</taxon>
        <taxon>Fabales</taxon>
        <taxon>Fabaceae</taxon>
        <taxon>Papilionoideae</taxon>
        <taxon>50 kb inversion clade</taxon>
        <taxon>NPAAA clade</taxon>
        <taxon>Hologalegina</taxon>
        <taxon>IRL clade</taxon>
        <taxon>Trifolieae</taxon>
        <taxon>Trifolium</taxon>
    </lineage>
</organism>
<accession>A0ACB0LXS7</accession>
<evidence type="ECO:0000313" key="1">
    <source>
        <dbReference type="EMBL" id="CAJ2673238.1"/>
    </source>
</evidence>
<protein>
    <submittedName>
        <fullName evidence="1">Uncharacterized protein</fullName>
    </submittedName>
</protein>
<keyword evidence="2" id="KW-1185">Reference proteome</keyword>
<reference evidence="1" key="1">
    <citation type="submission" date="2023-10" db="EMBL/GenBank/DDBJ databases">
        <authorList>
            <person name="Rodriguez Cubillos JULIANA M."/>
            <person name="De Vega J."/>
        </authorList>
    </citation>
    <scope>NUCLEOTIDE SEQUENCE</scope>
</reference>
<name>A0ACB0LXS7_TRIPR</name>
<evidence type="ECO:0000313" key="2">
    <source>
        <dbReference type="Proteomes" id="UP001177021"/>
    </source>
</evidence>